<evidence type="ECO:0000313" key="2">
    <source>
        <dbReference type="Proteomes" id="UP001157006"/>
    </source>
</evidence>
<name>A0AAV0ZS93_VICFA</name>
<gene>
    <name evidence="1" type="ORF">VFH_II203800</name>
</gene>
<evidence type="ECO:0008006" key="3">
    <source>
        <dbReference type="Google" id="ProtNLM"/>
    </source>
</evidence>
<reference evidence="1 2" key="1">
    <citation type="submission" date="2023-01" db="EMBL/GenBank/DDBJ databases">
        <authorList>
            <person name="Kreplak J."/>
        </authorList>
    </citation>
    <scope>NUCLEOTIDE SEQUENCE [LARGE SCALE GENOMIC DNA]</scope>
</reference>
<dbReference type="EMBL" id="OX451737">
    <property type="protein sequence ID" value="CAI8600048.1"/>
    <property type="molecule type" value="Genomic_DNA"/>
</dbReference>
<dbReference type="AlphaFoldDB" id="A0AAV0ZS93"/>
<protein>
    <recommendedName>
        <fullName evidence="3">F-box protein</fullName>
    </recommendedName>
</protein>
<sequence>MMDCLCFSHDFNKTEFVIWQIKEFGVQQSWTQLFRIEYSNLQINNPPMEDDLIYLGYMKCYVPLLPLYISKDGDTLILAHDEIDNAVIYNQRDRRVKRSINSNEICWFSAFDYVESLVSTHWKSGVGDGHEDENEDEENL</sequence>
<proteinExistence type="predicted"/>
<evidence type="ECO:0000313" key="1">
    <source>
        <dbReference type="EMBL" id="CAI8600048.1"/>
    </source>
</evidence>
<organism evidence="1 2">
    <name type="scientific">Vicia faba</name>
    <name type="common">Broad bean</name>
    <name type="synonym">Faba vulgaris</name>
    <dbReference type="NCBI Taxonomy" id="3906"/>
    <lineage>
        <taxon>Eukaryota</taxon>
        <taxon>Viridiplantae</taxon>
        <taxon>Streptophyta</taxon>
        <taxon>Embryophyta</taxon>
        <taxon>Tracheophyta</taxon>
        <taxon>Spermatophyta</taxon>
        <taxon>Magnoliopsida</taxon>
        <taxon>eudicotyledons</taxon>
        <taxon>Gunneridae</taxon>
        <taxon>Pentapetalae</taxon>
        <taxon>rosids</taxon>
        <taxon>fabids</taxon>
        <taxon>Fabales</taxon>
        <taxon>Fabaceae</taxon>
        <taxon>Papilionoideae</taxon>
        <taxon>50 kb inversion clade</taxon>
        <taxon>NPAAA clade</taxon>
        <taxon>Hologalegina</taxon>
        <taxon>IRL clade</taxon>
        <taxon>Fabeae</taxon>
        <taxon>Vicia</taxon>
    </lineage>
</organism>
<keyword evidence="2" id="KW-1185">Reference proteome</keyword>
<dbReference type="Proteomes" id="UP001157006">
    <property type="component" value="Chromosome 2"/>
</dbReference>
<accession>A0AAV0ZS93</accession>